<evidence type="ECO:0000256" key="5">
    <source>
        <dbReference type="ARBA" id="ARBA00022692"/>
    </source>
</evidence>
<evidence type="ECO:0000256" key="6">
    <source>
        <dbReference type="ARBA" id="ARBA00023136"/>
    </source>
</evidence>
<dbReference type="AlphaFoldDB" id="A0A4D7K6D9"/>
<keyword evidence="3" id="KW-0813">Transport</keyword>
<keyword evidence="7" id="KW-0998">Cell outer membrane</keyword>
<evidence type="ECO:0000256" key="7">
    <source>
        <dbReference type="ARBA" id="ARBA00023237"/>
    </source>
</evidence>
<dbReference type="Pfam" id="PF02321">
    <property type="entry name" value="OEP"/>
    <property type="match status" value="1"/>
</dbReference>
<evidence type="ECO:0000256" key="1">
    <source>
        <dbReference type="ARBA" id="ARBA00004442"/>
    </source>
</evidence>
<dbReference type="Gene3D" id="1.20.1600.10">
    <property type="entry name" value="Outer membrane efflux proteins (OEP)"/>
    <property type="match status" value="1"/>
</dbReference>
<dbReference type="InterPro" id="IPR051906">
    <property type="entry name" value="TolC-like"/>
</dbReference>
<dbReference type="InterPro" id="IPR003423">
    <property type="entry name" value="OMP_efflux"/>
</dbReference>
<dbReference type="GO" id="GO:0015288">
    <property type="term" value="F:porin activity"/>
    <property type="evidence" value="ECO:0007669"/>
    <property type="project" value="TreeGrafter"/>
</dbReference>
<evidence type="ECO:0000313" key="9">
    <source>
        <dbReference type="Proteomes" id="UP000298616"/>
    </source>
</evidence>
<dbReference type="Proteomes" id="UP000298616">
    <property type="component" value="Chromosome"/>
</dbReference>
<dbReference type="KEGG" id="fpf:DCC35_17130"/>
<keyword evidence="9" id="KW-1185">Reference proteome</keyword>
<comment type="similarity">
    <text evidence="2">Belongs to the outer membrane factor (OMF) (TC 1.B.17) family.</text>
</comment>
<organism evidence="8 9">
    <name type="scientific">Mangrovivirga cuniculi</name>
    <dbReference type="NCBI Taxonomy" id="2715131"/>
    <lineage>
        <taxon>Bacteria</taxon>
        <taxon>Pseudomonadati</taxon>
        <taxon>Bacteroidota</taxon>
        <taxon>Cytophagia</taxon>
        <taxon>Cytophagales</taxon>
        <taxon>Mangrovivirgaceae</taxon>
        <taxon>Mangrovivirga</taxon>
    </lineage>
</organism>
<dbReference type="GO" id="GO:1990281">
    <property type="term" value="C:efflux pump complex"/>
    <property type="evidence" value="ECO:0007669"/>
    <property type="project" value="TreeGrafter"/>
</dbReference>
<evidence type="ECO:0000313" key="8">
    <source>
        <dbReference type="EMBL" id="QCK16334.1"/>
    </source>
</evidence>
<gene>
    <name evidence="8" type="ORF">DCC35_17130</name>
</gene>
<reference evidence="8 9" key="1">
    <citation type="submission" date="2018-04" db="EMBL/GenBank/DDBJ databases">
        <title>Complete genome uncultured novel isolate.</title>
        <authorList>
            <person name="Merlino G."/>
        </authorList>
    </citation>
    <scope>NUCLEOTIDE SEQUENCE [LARGE SCALE GENOMIC DNA]</scope>
    <source>
        <strain evidence="9">R1DC9</strain>
    </source>
</reference>
<evidence type="ECO:0000256" key="4">
    <source>
        <dbReference type="ARBA" id="ARBA00022452"/>
    </source>
</evidence>
<protein>
    <recommendedName>
        <fullName evidence="10">Outer membrane protein TolC</fullName>
    </recommendedName>
</protein>
<proteinExistence type="inferred from homology"/>
<keyword evidence="5" id="KW-0812">Transmembrane</keyword>
<evidence type="ECO:0000256" key="3">
    <source>
        <dbReference type="ARBA" id="ARBA00022448"/>
    </source>
</evidence>
<dbReference type="SUPFAM" id="SSF56954">
    <property type="entry name" value="Outer membrane efflux proteins (OEP)"/>
    <property type="match status" value="1"/>
</dbReference>
<keyword evidence="4" id="KW-1134">Transmembrane beta strand</keyword>
<dbReference type="GO" id="GO:0009279">
    <property type="term" value="C:cell outer membrane"/>
    <property type="evidence" value="ECO:0007669"/>
    <property type="project" value="UniProtKB-SubCell"/>
</dbReference>
<evidence type="ECO:0000256" key="2">
    <source>
        <dbReference type="ARBA" id="ARBA00007613"/>
    </source>
</evidence>
<name>A0A4D7K6D9_9BACT</name>
<comment type="subcellular location">
    <subcellularLocation>
        <location evidence="1">Cell outer membrane</location>
    </subcellularLocation>
</comment>
<keyword evidence="6" id="KW-0472">Membrane</keyword>
<dbReference type="PANTHER" id="PTHR30026">
    <property type="entry name" value="OUTER MEMBRANE PROTEIN TOLC"/>
    <property type="match status" value="1"/>
</dbReference>
<dbReference type="PANTHER" id="PTHR30026:SF20">
    <property type="entry name" value="OUTER MEMBRANE PROTEIN TOLC"/>
    <property type="match status" value="1"/>
</dbReference>
<dbReference type="GO" id="GO:0015562">
    <property type="term" value="F:efflux transmembrane transporter activity"/>
    <property type="evidence" value="ECO:0007669"/>
    <property type="project" value="InterPro"/>
</dbReference>
<sequence length="500" mass="58180">MYLYGMKSGDVLMDSLLISTKRILIRILKKKNNMQRLVILFFLLVSIFQTSGQDSLKLEDVIRLIDNHPEASRIWWSVREAEAELLSKRGAFDPKLYGNYDTKKFNGSDYFTHREGGISIPTAAAGLDFKAGYEQNEGFYLNPELTVPDEGLWKAGLSFDLGRGLITDEQRTELRNANLKVDKTSAEADLRSNSLIFSAASAFFEWQAAYEYLQLQQELIDIGLQRFRGVKRSAELGDYAAIDTLEALTQLTQRQTDLIDAQLTYQLQSQRLDLYLWQDSLKIDTDLTSEKIPDQNMIEPLVTGLIDSLAYDHPISRYYRSEIAILENTTQLMRQRLLPEILLEGYYLFSDFENESQRKSNSIDENFTAGVKINFPIFLRKERGGLKTQKARLEMTSLQWRYKQNEWLTKQRLAYTQWQNLSEQLETVRKNAEYFRLMMVAERKLFDAGESTLFLVFSRENKYMEAQIKLINLIKKTQKSYLKWLDTSGNIKEWKEQIVQ</sequence>
<accession>A0A4D7K6D9</accession>
<dbReference type="OrthoDB" id="581172at2"/>
<dbReference type="EMBL" id="CP028923">
    <property type="protein sequence ID" value="QCK16334.1"/>
    <property type="molecule type" value="Genomic_DNA"/>
</dbReference>
<evidence type="ECO:0008006" key="10">
    <source>
        <dbReference type="Google" id="ProtNLM"/>
    </source>
</evidence>